<dbReference type="Proteomes" id="UP001328425">
    <property type="component" value="Unassembled WGS sequence"/>
</dbReference>
<proteinExistence type="predicted"/>
<feature type="chain" id="PRO_5045609454" evidence="1">
    <location>
        <begin position="25"/>
        <end position="295"/>
    </location>
</feature>
<feature type="non-terminal residue" evidence="2">
    <location>
        <position position="295"/>
    </location>
</feature>
<protein>
    <submittedName>
        <fullName evidence="2">Uncharacterized protein</fullName>
    </submittedName>
</protein>
<gene>
    <name evidence="2" type="ORF">PV361_08165</name>
</gene>
<dbReference type="RefSeq" id="WP_332087692.1">
    <property type="nucleotide sequence ID" value="NZ_JARBCY010000049.1"/>
</dbReference>
<accession>A0ABU7XBM6</accession>
<keyword evidence="1" id="KW-0732">Signal</keyword>
<dbReference type="InterPro" id="IPR011050">
    <property type="entry name" value="Pectin_lyase_fold/virulence"/>
</dbReference>
<evidence type="ECO:0000313" key="2">
    <source>
        <dbReference type="EMBL" id="MEF3318676.1"/>
    </source>
</evidence>
<dbReference type="Gene3D" id="2.160.20.20">
    <property type="match status" value="1"/>
</dbReference>
<comment type="caution">
    <text evidence="2">The sequence shown here is derived from an EMBL/GenBank/DDBJ whole genome shotgun (WGS) entry which is preliminary data.</text>
</comment>
<evidence type="ECO:0000313" key="3">
    <source>
        <dbReference type="Proteomes" id="UP001328425"/>
    </source>
</evidence>
<dbReference type="InterPro" id="IPR012332">
    <property type="entry name" value="Autotransporter_pectin_lyase_C"/>
</dbReference>
<feature type="signal peptide" evidence="1">
    <location>
        <begin position="1"/>
        <end position="24"/>
    </location>
</feature>
<name>A0ABU7XBM6_9FIRM</name>
<dbReference type="EMBL" id="JARBCY010000049">
    <property type="protein sequence ID" value="MEF3318676.1"/>
    <property type="molecule type" value="Genomic_DNA"/>
</dbReference>
<reference evidence="2 3" key="1">
    <citation type="submission" date="2022-11" db="EMBL/GenBank/DDBJ databases">
        <title>The First Case of Preauricular Fistular Abscess Caused by Peptoniphilus grossensis.</title>
        <authorList>
            <person name="Byun J.-H."/>
        </authorList>
    </citation>
    <scope>NUCLEOTIDE SEQUENCE [LARGE SCALE GENOMIC DNA]</scope>
    <source>
        <strain evidence="2 3">GYB008</strain>
    </source>
</reference>
<sequence>MKKKIFAIIFAFALVFSSAIFLSAEDTYAEVKTFTVTKREANNPNATEESVGEYETLFDAMGACEQEDLSNEYIVTLNKNYTVPEDEDVWSRQNVNILLRSAQGSNYTIKRLGTRLIFYVSSNCKMKTENIILDGNEDGELTFLSENGELTLDKGTVVQNFIDIPSYDGPAIYLTGSSTLNIEDGAIIQKNKGNSMGGVIGDNSSDTTININGGTFTRNSSVKWGGVIGSYGKVTINGGTFTGNTGNQGAVVYSNGALNLNAGTFEGNQTSYSGGVIAVGSKANLNVSGGTFKGN</sequence>
<organism evidence="2 3">
    <name type="scientific">Peptoniphilus grossensis</name>
    <dbReference type="NCBI Taxonomy" id="1465756"/>
    <lineage>
        <taxon>Bacteria</taxon>
        <taxon>Bacillati</taxon>
        <taxon>Bacillota</taxon>
        <taxon>Tissierellia</taxon>
        <taxon>Tissierellales</taxon>
        <taxon>Peptoniphilaceae</taxon>
        <taxon>Peptoniphilus</taxon>
    </lineage>
</organism>
<evidence type="ECO:0000256" key="1">
    <source>
        <dbReference type="SAM" id="SignalP"/>
    </source>
</evidence>
<keyword evidence="3" id="KW-1185">Reference proteome</keyword>
<dbReference type="SUPFAM" id="SSF51126">
    <property type="entry name" value="Pectin lyase-like"/>
    <property type="match status" value="1"/>
</dbReference>